<dbReference type="InterPro" id="IPR003018">
    <property type="entry name" value="GAF"/>
</dbReference>
<accession>A0A975DKV5</accession>
<protein>
    <recommendedName>
        <fullName evidence="1">diguanylate cyclase</fullName>
        <ecNumber evidence="1">2.7.7.65</ecNumber>
    </recommendedName>
</protein>
<dbReference type="GO" id="GO:1902201">
    <property type="term" value="P:negative regulation of bacterial-type flagellum-dependent cell motility"/>
    <property type="evidence" value="ECO:0007669"/>
    <property type="project" value="TreeGrafter"/>
</dbReference>
<dbReference type="Proteomes" id="UP000664904">
    <property type="component" value="Plasmid unnamed5"/>
</dbReference>
<dbReference type="Gene3D" id="3.30.450.40">
    <property type="match status" value="1"/>
</dbReference>
<sequence>MEQQQFVTSNVSECWGDSDAATQLGIQTYMSAPVHLTDGNLYGTVCAASTYPQKVSPENRTLLELISQIIGIQVDREFLLKQLQHENRRFRNIALMDPLTGVGNRRALEQEIEHALSESTKKGEAYFAAFIDLDNFKQINDNFGHDAGDRFLLAICARLKNNCDENDFIARIGGDEFVVFGKIPNECDNGVASAIQQRLFASTVGNIDISTMMINYQGASIGVTVSEEGEGVESLLQRADKEMYLVKKQRKKMSLN</sequence>
<dbReference type="Pfam" id="PF00990">
    <property type="entry name" value="GGDEF"/>
    <property type="match status" value="1"/>
</dbReference>
<keyword evidence="4" id="KW-0614">Plasmid</keyword>
<dbReference type="PROSITE" id="PS50887">
    <property type="entry name" value="GGDEF"/>
    <property type="match status" value="1"/>
</dbReference>
<evidence type="ECO:0000259" key="3">
    <source>
        <dbReference type="PROSITE" id="PS50887"/>
    </source>
</evidence>
<dbReference type="Gene3D" id="3.30.70.270">
    <property type="match status" value="1"/>
</dbReference>
<dbReference type="KEGG" id="pxi:J5O05_19695"/>
<dbReference type="InterPro" id="IPR029787">
    <property type="entry name" value="Nucleotide_cyclase"/>
</dbReference>
<name>A0A975DKV5_9GAMM</name>
<dbReference type="InterPro" id="IPR029016">
    <property type="entry name" value="GAF-like_dom_sf"/>
</dbReference>
<dbReference type="EC" id="2.7.7.65" evidence="1"/>
<dbReference type="InterPro" id="IPR050469">
    <property type="entry name" value="Diguanylate_Cyclase"/>
</dbReference>
<proteinExistence type="predicted"/>
<evidence type="ECO:0000313" key="4">
    <source>
        <dbReference type="EMBL" id="QTH73696.1"/>
    </source>
</evidence>
<dbReference type="PANTHER" id="PTHR45138:SF9">
    <property type="entry name" value="DIGUANYLATE CYCLASE DGCM-RELATED"/>
    <property type="match status" value="1"/>
</dbReference>
<dbReference type="GO" id="GO:0005886">
    <property type="term" value="C:plasma membrane"/>
    <property type="evidence" value="ECO:0007669"/>
    <property type="project" value="TreeGrafter"/>
</dbReference>
<reference evidence="4" key="1">
    <citation type="submission" date="2021-03" db="EMBL/GenBank/DDBJ databases">
        <title>Complete Genome of Pseudoalteromonas xiamenensis STKMTI.2, a new potential marine bacterium producing anti-Vibrio compounds.</title>
        <authorList>
            <person name="Handayani D.P."/>
            <person name="Isnansetyo A."/>
            <person name="Istiqomah I."/>
            <person name="Jumina J."/>
        </authorList>
    </citation>
    <scope>NUCLEOTIDE SEQUENCE</scope>
    <source>
        <strain evidence="4">STKMTI.2</strain>
        <plasmid evidence="4">unnamed5</plasmid>
    </source>
</reference>
<evidence type="ECO:0000256" key="2">
    <source>
        <dbReference type="ARBA" id="ARBA00034247"/>
    </source>
</evidence>
<dbReference type="AlphaFoldDB" id="A0A975DKV5"/>
<evidence type="ECO:0000313" key="5">
    <source>
        <dbReference type="Proteomes" id="UP000664904"/>
    </source>
</evidence>
<dbReference type="InterPro" id="IPR000160">
    <property type="entry name" value="GGDEF_dom"/>
</dbReference>
<dbReference type="SMART" id="SM00267">
    <property type="entry name" value="GGDEF"/>
    <property type="match status" value="1"/>
</dbReference>
<dbReference type="GO" id="GO:0043709">
    <property type="term" value="P:cell adhesion involved in single-species biofilm formation"/>
    <property type="evidence" value="ECO:0007669"/>
    <property type="project" value="TreeGrafter"/>
</dbReference>
<dbReference type="EMBL" id="CP072135">
    <property type="protein sequence ID" value="QTH73696.1"/>
    <property type="molecule type" value="Genomic_DNA"/>
</dbReference>
<feature type="domain" description="GGDEF" evidence="3">
    <location>
        <begin position="124"/>
        <end position="256"/>
    </location>
</feature>
<dbReference type="CDD" id="cd01949">
    <property type="entry name" value="GGDEF"/>
    <property type="match status" value="1"/>
</dbReference>
<evidence type="ECO:0000256" key="1">
    <source>
        <dbReference type="ARBA" id="ARBA00012528"/>
    </source>
</evidence>
<organism evidence="4 5">
    <name type="scientific">Pseudoalteromonas xiamenensis</name>
    <dbReference type="NCBI Taxonomy" id="882626"/>
    <lineage>
        <taxon>Bacteria</taxon>
        <taxon>Pseudomonadati</taxon>
        <taxon>Pseudomonadota</taxon>
        <taxon>Gammaproteobacteria</taxon>
        <taxon>Alteromonadales</taxon>
        <taxon>Pseudoalteromonadaceae</taxon>
        <taxon>Pseudoalteromonas</taxon>
    </lineage>
</organism>
<comment type="catalytic activity">
    <reaction evidence="2">
        <text>2 GTP = 3',3'-c-di-GMP + 2 diphosphate</text>
        <dbReference type="Rhea" id="RHEA:24898"/>
        <dbReference type="ChEBI" id="CHEBI:33019"/>
        <dbReference type="ChEBI" id="CHEBI:37565"/>
        <dbReference type="ChEBI" id="CHEBI:58805"/>
        <dbReference type="EC" id="2.7.7.65"/>
    </reaction>
</comment>
<keyword evidence="5" id="KW-1185">Reference proteome</keyword>
<geneLocation type="plasmid" evidence="4 5">
    <name>unnamed5</name>
</geneLocation>
<gene>
    <name evidence="4" type="ORF">J5O05_19695</name>
</gene>
<dbReference type="InterPro" id="IPR043128">
    <property type="entry name" value="Rev_trsase/Diguanyl_cyclase"/>
</dbReference>
<dbReference type="PANTHER" id="PTHR45138">
    <property type="entry name" value="REGULATORY COMPONENTS OF SENSORY TRANSDUCTION SYSTEM"/>
    <property type="match status" value="1"/>
</dbReference>
<dbReference type="Pfam" id="PF01590">
    <property type="entry name" value="GAF"/>
    <property type="match status" value="1"/>
</dbReference>
<dbReference type="GO" id="GO:0052621">
    <property type="term" value="F:diguanylate cyclase activity"/>
    <property type="evidence" value="ECO:0007669"/>
    <property type="project" value="UniProtKB-EC"/>
</dbReference>
<dbReference type="SUPFAM" id="SSF55781">
    <property type="entry name" value="GAF domain-like"/>
    <property type="match status" value="1"/>
</dbReference>
<dbReference type="SUPFAM" id="SSF55073">
    <property type="entry name" value="Nucleotide cyclase"/>
    <property type="match status" value="1"/>
</dbReference>
<dbReference type="NCBIfam" id="TIGR00254">
    <property type="entry name" value="GGDEF"/>
    <property type="match status" value="1"/>
</dbReference>